<dbReference type="EC" id="2.7.7.65" evidence="1"/>
<feature type="transmembrane region" description="Helical" evidence="2">
    <location>
        <begin position="77"/>
        <end position="96"/>
    </location>
</feature>
<dbReference type="InterPro" id="IPR029787">
    <property type="entry name" value="Nucleotide_cyclase"/>
</dbReference>
<evidence type="ECO:0000259" key="3">
    <source>
        <dbReference type="PROSITE" id="PS50887"/>
    </source>
</evidence>
<feature type="transmembrane region" description="Helical" evidence="2">
    <location>
        <begin position="154"/>
        <end position="174"/>
    </location>
</feature>
<comment type="caution">
    <text evidence="4">The sequence shown here is derived from an EMBL/GenBank/DDBJ whole genome shotgun (WGS) entry which is preliminary data.</text>
</comment>
<keyword evidence="2" id="KW-0472">Membrane</keyword>
<dbReference type="SUPFAM" id="SSF55073">
    <property type="entry name" value="Nucleotide cyclase"/>
    <property type="match status" value="1"/>
</dbReference>
<feature type="transmembrane region" description="Helical" evidence="2">
    <location>
        <begin position="47"/>
        <end position="65"/>
    </location>
</feature>
<keyword evidence="5" id="KW-1185">Reference proteome</keyword>
<keyword evidence="2" id="KW-0812">Transmembrane</keyword>
<keyword evidence="4" id="KW-0548">Nucleotidyltransferase</keyword>
<sequence length="382" mass="42012">MEGKPEPTALEREQQARLNAALLACGVIGLLCYLPFDVWMVPERWQALWAGRFSAVALLVACLAWQYRRPARSERALLIGALGSQLYLSWGASQVADPYAFFFWNQSQAVAMFVLLPVVGVWRLRCMLLHNLVMLVAYASCFVVWSPFGLGDLLRLGGVFLIIGWLISPLLSYVRYDSFHRAAALSQALRLRNAELTRANQALAARQRELTYLANYDVMTELANRRWGMVFLREALDDCRRRGLPLSVLLVDIDGLKVVNDAHGHACGDRLIRHVAGGIADQLRPGELACRLGGDEFLMILPGVPAADGEARGRRLAGALAATPWEAAMDEASVSVGVAEASPRDAGAGDLDALIQRADSAMYVHKRHARARYRAARDADGS</sequence>
<evidence type="ECO:0000313" key="5">
    <source>
        <dbReference type="Proteomes" id="UP001264519"/>
    </source>
</evidence>
<dbReference type="PANTHER" id="PTHR45138">
    <property type="entry name" value="REGULATORY COMPONENTS OF SENSORY TRANSDUCTION SYSTEM"/>
    <property type="match status" value="1"/>
</dbReference>
<dbReference type="GO" id="GO:0052621">
    <property type="term" value="F:diguanylate cyclase activity"/>
    <property type="evidence" value="ECO:0007669"/>
    <property type="project" value="UniProtKB-EC"/>
</dbReference>
<dbReference type="EMBL" id="JARWAK010000019">
    <property type="protein sequence ID" value="MDR5868426.1"/>
    <property type="molecule type" value="Genomic_DNA"/>
</dbReference>
<feature type="transmembrane region" description="Helical" evidence="2">
    <location>
        <begin position="129"/>
        <end position="148"/>
    </location>
</feature>
<gene>
    <name evidence="4" type="ORF">QC818_16700</name>
</gene>
<name>A0ABU1G6U6_9GAMM</name>
<protein>
    <recommendedName>
        <fullName evidence="1">diguanylate cyclase</fullName>
        <ecNumber evidence="1">2.7.7.65</ecNumber>
    </recommendedName>
</protein>
<dbReference type="PANTHER" id="PTHR45138:SF24">
    <property type="entry name" value="DIGUANYLATE CYCLASE DGCC-RELATED"/>
    <property type="match status" value="1"/>
</dbReference>
<dbReference type="InterPro" id="IPR043128">
    <property type="entry name" value="Rev_trsase/Diguanyl_cyclase"/>
</dbReference>
<proteinExistence type="predicted"/>
<feature type="transmembrane region" description="Helical" evidence="2">
    <location>
        <begin position="102"/>
        <end position="122"/>
    </location>
</feature>
<dbReference type="PROSITE" id="PS50887">
    <property type="entry name" value="GGDEF"/>
    <property type="match status" value="1"/>
</dbReference>
<dbReference type="Gene3D" id="3.30.70.270">
    <property type="match status" value="1"/>
</dbReference>
<keyword evidence="2" id="KW-1133">Transmembrane helix</keyword>
<accession>A0ABU1G6U6</accession>
<feature type="domain" description="GGDEF" evidence="3">
    <location>
        <begin position="244"/>
        <end position="378"/>
    </location>
</feature>
<dbReference type="InterPro" id="IPR050469">
    <property type="entry name" value="Diguanylate_Cyclase"/>
</dbReference>
<dbReference type="InterPro" id="IPR000160">
    <property type="entry name" value="GGDEF_dom"/>
</dbReference>
<evidence type="ECO:0000313" key="4">
    <source>
        <dbReference type="EMBL" id="MDR5868426.1"/>
    </source>
</evidence>
<dbReference type="NCBIfam" id="TIGR00254">
    <property type="entry name" value="GGDEF"/>
    <property type="match status" value="1"/>
</dbReference>
<evidence type="ECO:0000256" key="2">
    <source>
        <dbReference type="SAM" id="Phobius"/>
    </source>
</evidence>
<dbReference type="RefSeq" id="WP_309654001.1">
    <property type="nucleotide sequence ID" value="NZ_JARWAK010000019.1"/>
</dbReference>
<reference evidence="4 5" key="1">
    <citation type="submission" date="2023-04" db="EMBL/GenBank/DDBJ databases">
        <title>A long-awaited taxogenomic arrangement of the family Halomonadaceae.</title>
        <authorList>
            <person name="De La Haba R."/>
            <person name="Chuvochina M."/>
            <person name="Wittouck S."/>
            <person name="Arahal D.R."/>
            <person name="Sanchez-Porro C."/>
            <person name="Hugenholtz P."/>
            <person name="Ventosa A."/>
        </authorList>
    </citation>
    <scope>NUCLEOTIDE SEQUENCE [LARGE SCALE GENOMIC DNA]</scope>
    <source>
        <strain evidence="4 5">DSM 23530</strain>
    </source>
</reference>
<dbReference type="Pfam" id="PF00990">
    <property type="entry name" value="GGDEF"/>
    <property type="match status" value="1"/>
</dbReference>
<dbReference type="SMART" id="SM00267">
    <property type="entry name" value="GGDEF"/>
    <property type="match status" value="1"/>
</dbReference>
<keyword evidence="4" id="KW-0808">Transferase</keyword>
<dbReference type="CDD" id="cd01949">
    <property type="entry name" value="GGDEF"/>
    <property type="match status" value="1"/>
</dbReference>
<organism evidence="4 5">
    <name type="scientific">Halomonas koreensis</name>
    <dbReference type="NCBI Taxonomy" id="245385"/>
    <lineage>
        <taxon>Bacteria</taxon>
        <taxon>Pseudomonadati</taxon>
        <taxon>Pseudomonadota</taxon>
        <taxon>Gammaproteobacteria</taxon>
        <taxon>Oceanospirillales</taxon>
        <taxon>Halomonadaceae</taxon>
        <taxon>Halomonas</taxon>
    </lineage>
</organism>
<evidence type="ECO:0000256" key="1">
    <source>
        <dbReference type="ARBA" id="ARBA00012528"/>
    </source>
</evidence>
<feature type="transmembrane region" description="Helical" evidence="2">
    <location>
        <begin position="20"/>
        <end position="41"/>
    </location>
</feature>
<dbReference type="Proteomes" id="UP001264519">
    <property type="component" value="Unassembled WGS sequence"/>
</dbReference>